<dbReference type="KEGG" id="smaa:IT774_09935"/>
<protein>
    <submittedName>
        <fullName evidence="2">Uncharacterized protein</fullName>
    </submittedName>
</protein>
<organism evidence="2 3">
    <name type="scientific">Salinimonas marina</name>
    <dbReference type="NCBI Taxonomy" id="2785918"/>
    <lineage>
        <taxon>Bacteria</taxon>
        <taxon>Pseudomonadati</taxon>
        <taxon>Pseudomonadota</taxon>
        <taxon>Gammaproteobacteria</taxon>
        <taxon>Alteromonadales</taxon>
        <taxon>Alteromonadaceae</taxon>
        <taxon>Alteromonas/Salinimonas group</taxon>
        <taxon>Salinimonas</taxon>
    </lineage>
</organism>
<reference evidence="2 3" key="1">
    <citation type="submission" date="2020-11" db="EMBL/GenBank/DDBJ databases">
        <title>Complete genome sequence for Salinimonas sp. strain G2-b.</title>
        <authorList>
            <person name="Park S.-J."/>
        </authorList>
    </citation>
    <scope>NUCLEOTIDE SEQUENCE [LARGE SCALE GENOMIC DNA]</scope>
    <source>
        <strain evidence="2 3">G2-b</strain>
    </source>
</reference>
<keyword evidence="3" id="KW-1185">Reference proteome</keyword>
<evidence type="ECO:0000256" key="1">
    <source>
        <dbReference type="SAM" id="Phobius"/>
    </source>
</evidence>
<proteinExistence type="predicted"/>
<name>A0A7S9DV61_9ALTE</name>
<keyword evidence="1" id="KW-0812">Transmembrane</keyword>
<feature type="transmembrane region" description="Helical" evidence="1">
    <location>
        <begin position="32"/>
        <end position="57"/>
    </location>
</feature>
<evidence type="ECO:0000313" key="2">
    <source>
        <dbReference type="EMBL" id="QPG04559.1"/>
    </source>
</evidence>
<dbReference type="AlphaFoldDB" id="A0A7S9DV61"/>
<gene>
    <name evidence="2" type="ORF">IT774_09935</name>
</gene>
<accession>A0A7S9DV61</accession>
<feature type="transmembrane region" description="Helical" evidence="1">
    <location>
        <begin position="118"/>
        <end position="135"/>
    </location>
</feature>
<dbReference type="RefSeq" id="WP_195809653.1">
    <property type="nucleotide sequence ID" value="NZ_CP064795.1"/>
</dbReference>
<sequence>MQKKNYEAEWCLLQNQFESYEKHSLYIKLSSIVLVFLTVALGVSPIFICLLLLVLWLQDAIWKTFQSRLEPRLLKIEKNIREEIPAGEFQFNSDYQLLETGGLSKVLEYAKQATRPTIAFPYVVLLVMLIIQGLVA</sequence>
<keyword evidence="1" id="KW-1133">Transmembrane helix</keyword>
<dbReference type="EMBL" id="CP064795">
    <property type="protein sequence ID" value="QPG04559.1"/>
    <property type="molecule type" value="Genomic_DNA"/>
</dbReference>
<dbReference type="Proteomes" id="UP000595095">
    <property type="component" value="Chromosome"/>
</dbReference>
<evidence type="ECO:0000313" key="3">
    <source>
        <dbReference type="Proteomes" id="UP000595095"/>
    </source>
</evidence>
<keyword evidence="1" id="KW-0472">Membrane</keyword>